<protein>
    <submittedName>
        <fullName evidence="3">Thioredoxin family protein</fullName>
    </submittedName>
</protein>
<dbReference type="InterPro" id="IPR051099">
    <property type="entry name" value="AGR/TXD"/>
</dbReference>
<evidence type="ECO:0000313" key="4">
    <source>
        <dbReference type="Proteomes" id="UP001157134"/>
    </source>
</evidence>
<proteinExistence type="predicted"/>
<keyword evidence="4" id="KW-1185">Reference proteome</keyword>
<gene>
    <name evidence="3" type="ORF">tloyanaT_25080</name>
</gene>
<feature type="signal peptide" evidence="2">
    <location>
        <begin position="1"/>
        <end position="21"/>
    </location>
</feature>
<feature type="chain" id="PRO_5046537554" evidence="2">
    <location>
        <begin position="22"/>
        <end position="171"/>
    </location>
</feature>
<accession>A0ABQ6HFI0</accession>
<dbReference type="EMBL" id="BSSV01000005">
    <property type="protein sequence ID" value="GLX86255.1"/>
    <property type="molecule type" value="Genomic_DNA"/>
</dbReference>
<sequence>MKFAFSALLTLALAFTSQVSASPLEHTLPQYSKAFDDTRDPFKDALHAINLAKETDRNILIKIGGEWCGWCHKMDKFLKDNPDIYQKLHSNFVLLKVNVSDSNENADFMKGLPPVEGYPHMYVTTATGKMLLSKDTAEFLDDESYSRTQWLTFIENWQPEGEKALAIQAGN</sequence>
<dbReference type="Pfam" id="PF13899">
    <property type="entry name" value="Thioredoxin_7"/>
    <property type="match status" value="1"/>
</dbReference>
<name>A0ABQ6HFI0_9GAMM</name>
<dbReference type="PANTHER" id="PTHR15337">
    <property type="entry name" value="ANTERIOR GRADIENT PROTEIN-RELATED"/>
    <property type="match status" value="1"/>
</dbReference>
<dbReference type="SUPFAM" id="SSF52833">
    <property type="entry name" value="Thioredoxin-like"/>
    <property type="match status" value="1"/>
</dbReference>
<dbReference type="InterPro" id="IPR036249">
    <property type="entry name" value="Thioredoxin-like_sf"/>
</dbReference>
<dbReference type="RefSeq" id="WP_284299084.1">
    <property type="nucleotide sequence ID" value="NZ_BSSV01000005.1"/>
</dbReference>
<dbReference type="PANTHER" id="PTHR15337:SF11">
    <property type="entry name" value="THIOREDOXIN DOMAIN-CONTAINING PROTEIN"/>
    <property type="match status" value="1"/>
</dbReference>
<evidence type="ECO:0000256" key="1">
    <source>
        <dbReference type="ARBA" id="ARBA00022729"/>
    </source>
</evidence>
<evidence type="ECO:0000256" key="2">
    <source>
        <dbReference type="SAM" id="SignalP"/>
    </source>
</evidence>
<reference evidence="3 4" key="1">
    <citation type="submission" date="2023-03" db="EMBL/GenBank/DDBJ databases">
        <title>Thalassotalea loyana LMG 22536T draft genome sequence.</title>
        <authorList>
            <person name="Sawabe T."/>
        </authorList>
    </citation>
    <scope>NUCLEOTIDE SEQUENCE [LARGE SCALE GENOMIC DNA]</scope>
    <source>
        <strain evidence="3 4">LMG 22536</strain>
    </source>
</reference>
<dbReference type="Proteomes" id="UP001157134">
    <property type="component" value="Unassembled WGS sequence"/>
</dbReference>
<comment type="caution">
    <text evidence="3">The sequence shown here is derived from an EMBL/GenBank/DDBJ whole genome shotgun (WGS) entry which is preliminary data.</text>
</comment>
<evidence type="ECO:0000313" key="3">
    <source>
        <dbReference type="EMBL" id="GLX86255.1"/>
    </source>
</evidence>
<organism evidence="3 4">
    <name type="scientific">Thalassotalea loyana</name>
    <dbReference type="NCBI Taxonomy" id="280483"/>
    <lineage>
        <taxon>Bacteria</taxon>
        <taxon>Pseudomonadati</taxon>
        <taxon>Pseudomonadota</taxon>
        <taxon>Gammaproteobacteria</taxon>
        <taxon>Alteromonadales</taxon>
        <taxon>Colwelliaceae</taxon>
        <taxon>Thalassotalea</taxon>
    </lineage>
</organism>
<dbReference type="Gene3D" id="3.40.30.10">
    <property type="entry name" value="Glutaredoxin"/>
    <property type="match status" value="1"/>
</dbReference>
<keyword evidence="1 2" id="KW-0732">Signal</keyword>